<reference evidence="1" key="2">
    <citation type="journal article" date="2023" name="Int. J. Mol. Sci.">
        <title>De Novo Assembly and Annotation of 11 Diverse Shrub Willow (Salix) Genomes Reveals Novel Gene Organization in Sex-Linked Regions.</title>
        <authorList>
            <person name="Hyden B."/>
            <person name="Feng K."/>
            <person name="Yates T.B."/>
            <person name="Jawdy S."/>
            <person name="Cereghino C."/>
            <person name="Smart L.B."/>
            <person name="Muchero W."/>
        </authorList>
    </citation>
    <scope>NUCLEOTIDE SEQUENCE</scope>
    <source>
        <tissue evidence="1">Shoot tip</tissue>
    </source>
</reference>
<dbReference type="EMBL" id="JAPFFI010000015">
    <property type="protein sequence ID" value="KAJ6360982.1"/>
    <property type="molecule type" value="Genomic_DNA"/>
</dbReference>
<comment type="caution">
    <text evidence="1">The sequence shown here is derived from an EMBL/GenBank/DDBJ whole genome shotgun (WGS) entry which is preliminary data.</text>
</comment>
<evidence type="ECO:0008006" key="3">
    <source>
        <dbReference type="Google" id="ProtNLM"/>
    </source>
</evidence>
<evidence type="ECO:0000313" key="2">
    <source>
        <dbReference type="Proteomes" id="UP001141253"/>
    </source>
</evidence>
<sequence>MNVIVCLVTFYNLSQILDLISSIPVLFFSLRQDCSAMSGWDPSANVFSILPQRLSISRR</sequence>
<dbReference type="Proteomes" id="UP001141253">
    <property type="component" value="Chromosome 13"/>
</dbReference>
<organism evidence="1 2">
    <name type="scientific">Salix suchowensis</name>
    <dbReference type="NCBI Taxonomy" id="1278906"/>
    <lineage>
        <taxon>Eukaryota</taxon>
        <taxon>Viridiplantae</taxon>
        <taxon>Streptophyta</taxon>
        <taxon>Embryophyta</taxon>
        <taxon>Tracheophyta</taxon>
        <taxon>Spermatophyta</taxon>
        <taxon>Magnoliopsida</taxon>
        <taxon>eudicotyledons</taxon>
        <taxon>Gunneridae</taxon>
        <taxon>Pentapetalae</taxon>
        <taxon>rosids</taxon>
        <taxon>fabids</taxon>
        <taxon>Malpighiales</taxon>
        <taxon>Salicaceae</taxon>
        <taxon>Saliceae</taxon>
        <taxon>Salix</taxon>
    </lineage>
</organism>
<proteinExistence type="predicted"/>
<gene>
    <name evidence="1" type="ORF">OIU77_004917</name>
</gene>
<accession>A0ABQ9AY85</accession>
<protein>
    <recommendedName>
        <fullName evidence="3">Photosystem II protein K</fullName>
    </recommendedName>
</protein>
<name>A0ABQ9AY85_9ROSI</name>
<keyword evidence="2" id="KW-1185">Reference proteome</keyword>
<reference evidence="1" key="1">
    <citation type="submission" date="2022-10" db="EMBL/GenBank/DDBJ databases">
        <authorList>
            <person name="Hyden B.L."/>
            <person name="Feng K."/>
            <person name="Yates T."/>
            <person name="Jawdy S."/>
            <person name="Smart L.B."/>
            <person name="Muchero W."/>
        </authorList>
    </citation>
    <scope>NUCLEOTIDE SEQUENCE</scope>
    <source>
        <tissue evidence="1">Shoot tip</tissue>
    </source>
</reference>
<evidence type="ECO:0000313" key="1">
    <source>
        <dbReference type="EMBL" id="KAJ6360982.1"/>
    </source>
</evidence>